<dbReference type="Pfam" id="PF00072">
    <property type="entry name" value="Response_reg"/>
    <property type="match status" value="2"/>
</dbReference>
<dbReference type="Gene3D" id="3.40.50.2300">
    <property type="match status" value="2"/>
</dbReference>
<comment type="caution">
    <text evidence="4">The sequence shown here is derived from an EMBL/GenBank/DDBJ whole genome shotgun (WGS) entry which is preliminary data.</text>
</comment>
<dbReference type="CDD" id="cd17574">
    <property type="entry name" value="REC_OmpR"/>
    <property type="match status" value="1"/>
</dbReference>
<evidence type="ECO:0000256" key="2">
    <source>
        <dbReference type="PROSITE-ProRule" id="PRU00169"/>
    </source>
</evidence>
<keyword evidence="1 2" id="KW-0597">Phosphoprotein</keyword>
<dbReference type="InterPro" id="IPR050595">
    <property type="entry name" value="Bact_response_regulator"/>
</dbReference>
<dbReference type="GO" id="GO:0000160">
    <property type="term" value="P:phosphorelay signal transduction system"/>
    <property type="evidence" value="ECO:0007669"/>
    <property type="project" value="InterPro"/>
</dbReference>
<organism evidence="4 5">
    <name type="scientific">Candidatus Uhrbacteria bacterium CG10_big_fil_rev_8_21_14_0_10_48_11</name>
    <dbReference type="NCBI Taxonomy" id="1975037"/>
    <lineage>
        <taxon>Bacteria</taxon>
        <taxon>Candidatus Uhriibacteriota</taxon>
    </lineage>
</organism>
<dbReference type="PANTHER" id="PTHR44591">
    <property type="entry name" value="STRESS RESPONSE REGULATOR PROTEIN 1"/>
    <property type="match status" value="1"/>
</dbReference>
<feature type="modified residue" description="4-aspartylphosphate" evidence="2">
    <location>
        <position position="59"/>
    </location>
</feature>
<evidence type="ECO:0000256" key="1">
    <source>
        <dbReference type="ARBA" id="ARBA00022553"/>
    </source>
</evidence>
<protein>
    <recommendedName>
        <fullName evidence="3">Response regulatory domain-containing protein</fullName>
    </recommendedName>
</protein>
<dbReference type="InterPro" id="IPR011006">
    <property type="entry name" value="CheY-like_superfamily"/>
</dbReference>
<gene>
    <name evidence="4" type="ORF">COV04_03955</name>
</gene>
<evidence type="ECO:0000313" key="4">
    <source>
        <dbReference type="EMBL" id="PJE75555.1"/>
    </source>
</evidence>
<dbReference type="AlphaFoldDB" id="A0A2M8LDP7"/>
<evidence type="ECO:0000313" key="5">
    <source>
        <dbReference type="Proteomes" id="UP000231152"/>
    </source>
</evidence>
<dbReference type="InterPro" id="IPR001789">
    <property type="entry name" value="Sig_transdc_resp-reg_receiver"/>
</dbReference>
<sequence>MTTKPGVGKKILIIEDESFLAEMYNTKFNELGYLVLVGHDGREGMEIMKREKPDLTLLDIIMPELDGYEVLKIVRKDPQIKELLIVILSNLGQEEEIAKGMQLGADDYLVKSDLTPSQLVEKIEAVLARGSYKHETVREPHILLVEDMADVMELYRTRFEAAGFTVEVAENGAWGLKLAQTKPFDIVVMDIAMPAMDGIEALKTMRATPKLQTIPIIVFSNTVEQDELEGVKKAGATEVYLKARVTPTQVVNRIRELIA</sequence>
<feature type="modified residue" description="4-aspartylphosphate" evidence="2">
    <location>
        <position position="190"/>
    </location>
</feature>
<feature type="domain" description="Response regulatory" evidence="3">
    <location>
        <begin position="10"/>
        <end position="126"/>
    </location>
</feature>
<dbReference type="EMBL" id="PFET01000013">
    <property type="protein sequence ID" value="PJE75555.1"/>
    <property type="molecule type" value="Genomic_DNA"/>
</dbReference>
<dbReference type="SUPFAM" id="SSF52172">
    <property type="entry name" value="CheY-like"/>
    <property type="match status" value="2"/>
</dbReference>
<feature type="domain" description="Response regulatory" evidence="3">
    <location>
        <begin position="141"/>
        <end position="258"/>
    </location>
</feature>
<dbReference type="PANTHER" id="PTHR44591:SF23">
    <property type="entry name" value="CHEY SUBFAMILY"/>
    <property type="match status" value="1"/>
</dbReference>
<dbReference type="Proteomes" id="UP000231152">
    <property type="component" value="Unassembled WGS sequence"/>
</dbReference>
<accession>A0A2M8LDP7</accession>
<proteinExistence type="predicted"/>
<evidence type="ECO:0000259" key="3">
    <source>
        <dbReference type="PROSITE" id="PS50110"/>
    </source>
</evidence>
<name>A0A2M8LDP7_9BACT</name>
<reference evidence="4 5" key="1">
    <citation type="submission" date="2017-09" db="EMBL/GenBank/DDBJ databases">
        <title>Depth-based differentiation of microbial function through sediment-hosted aquifers and enrichment of novel symbionts in the deep terrestrial subsurface.</title>
        <authorList>
            <person name="Probst A.J."/>
            <person name="Ladd B."/>
            <person name="Jarett J.K."/>
            <person name="Geller-Mcgrath D.E."/>
            <person name="Sieber C.M."/>
            <person name="Emerson J.B."/>
            <person name="Anantharaman K."/>
            <person name="Thomas B.C."/>
            <person name="Malmstrom R."/>
            <person name="Stieglmeier M."/>
            <person name="Klingl A."/>
            <person name="Woyke T."/>
            <person name="Ryan C.M."/>
            <person name="Banfield J.F."/>
        </authorList>
    </citation>
    <scope>NUCLEOTIDE SEQUENCE [LARGE SCALE GENOMIC DNA]</scope>
    <source>
        <strain evidence="4">CG10_big_fil_rev_8_21_14_0_10_48_11</strain>
    </source>
</reference>
<dbReference type="SMART" id="SM00448">
    <property type="entry name" value="REC"/>
    <property type="match status" value="2"/>
</dbReference>
<dbReference type="PROSITE" id="PS50110">
    <property type="entry name" value="RESPONSE_REGULATORY"/>
    <property type="match status" value="2"/>
</dbReference>